<accession>A0A4Y6EM61</accession>
<keyword evidence="2" id="KW-1185">Reference proteome</keyword>
<protein>
    <submittedName>
        <fullName evidence="1">Uncharacterized protein</fullName>
    </submittedName>
</protein>
<organism evidence="1 2">
    <name type="scientific">Gordonia Phage Lollipop1437</name>
    <dbReference type="NCBI Taxonomy" id="2588505"/>
    <lineage>
        <taxon>Viruses</taxon>
        <taxon>Duplodnaviria</taxon>
        <taxon>Heunggongvirae</taxon>
        <taxon>Uroviricota</taxon>
        <taxon>Caudoviricetes</taxon>
        <taxon>Zierdtviridae</taxon>
        <taxon>Emilbogenvirinae</taxon>
        <taxon>Skysandvirus</taxon>
        <taxon>Skysandvirus lollipop1437</taxon>
    </lineage>
</organism>
<dbReference type="GeneID" id="65120976"/>
<name>A0A4Y6EM61_9CAUD</name>
<sequence length="105" mass="12723">MSDRARAIQLDDDDLDDLIAKIQCWDPEDRPAVYSLLTQEQERRRIEERYGEAVRAFFFRAGITMRDDQRKAANWVLESSEFAALRESIWVWHERREEERKRHVK</sequence>
<dbReference type="RefSeq" id="YP_010103120.1">
    <property type="nucleotide sequence ID" value="NC_055806.1"/>
</dbReference>
<dbReference type="Proteomes" id="UP000317864">
    <property type="component" value="Segment"/>
</dbReference>
<gene>
    <name evidence="1" type="primary">13</name>
    <name evidence="1" type="ORF">SEA_LOLLIPOP1437_13</name>
</gene>
<reference evidence="1 2" key="1">
    <citation type="submission" date="2019-05" db="EMBL/GenBank/DDBJ databases">
        <authorList>
            <person name="Feith S.L."/>
            <person name="Clifford K.A."/>
            <person name="Elmore F.L."/>
            <person name="Knight M.S."/>
            <person name="Le K."/>
            <person name="Lobaina D."/>
            <person name="Nougues D."/>
            <person name="Salama A."/>
            <person name="Stoeber S.D."/>
            <person name="Sweeney K.J."/>
            <person name="Truong T.G."/>
            <person name="Alvaro L.E."/>
            <person name="Isern S."/>
            <person name="Michael S.F."/>
            <person name="Monti D.L."/>
            <person name="Garlena R.A."/>
            <person name="Russell D.A."/>
            <person name="Pope W.H."/>
            <person name="Jacobs-Sera D."/>
            <person name="Hatfull G.F."/>
        </authorList>
    </citation>
    <scope>NUCLEOTIDE SEQUENCE [LARGE SCALE GENOMIC DNA]</scope>
</reference>
<evidence type="ECO:0000313" key="2">
    <source>
        <dbReference type="Proteomes" id="UP000317864"/>
    </source>
</evidence>
<evidence type="ECO:0000313" key="1">
    <source>
        <dbReference type="EMBL" id="QDF19117.1"/>
    </source>
</evidence>
<dbReference type="KEGG" id="vg:65120976"/>
<proteinExistence type="predicted"/>
<dbReference type="EMBL" id="MK977699">
    <property type="protein sequence ID" value="QDF19117.1"/>
    <property type="molecule type" value="Genomic_DNA"/>
</dbReference>